<reference evidence="4" key="1">
    <citation type="journal article" date="2019" name="Int. J. Syst. Evol. Microbiol.">
        <title>The Global Catalogue of Microorganisms (GCM) 10K type strain sequencing project: providing services to taxonomists for standard genome sequencing and annotation.</title>
        <authorList>
            <consortium name="The Broad Institute Genomics Platform"/>
            <consortium name="The Broad Institute Genome Sequencing Center for Infectious Disease"/>
            <person name="Wu L."/>
            <person name="Ma J."/>
        </authorList>
    </citation>
    <scope>NUCLEOTIDE SEQUENCE [LARGE SCALE GENOMIC DNA]</scope>
    <source>
        <strain evidence="4">CGMCC 4.7106</strain>
    </source>
</reference>
<comment type="catalytic activity">
    <reaction evidence="1">
        <text>L-aspartyl-tRNA(Asn) + L-glutamine + ATP + H2O = L-asparaginyl-tRNA(Asn) + L-glutamate + ADP + phosphate + 2 H(+)</text>
        <dbReference type="Rhea" id="RHEA:14513"/>
        <dbReference type="Rhea" id="RHEA-COMP:9674"/>
        <dbReference type="Rhea" id="RHEA-COMP:9677"/>
        <dbReference type="ChEBI" id="CHEBI:15377"/>
        <dbReference type="ChEBI" id="CHEBI:15378"/>
        <dbReference type="ChEBI" id="CHEBI:29985"/>
        <dbReference type="ChEBI" id="CHEBI:30616"/>
        <dbReference type="ChEBI" id="CHEBI:43474"/>
        <dbReference type="ChEBI" id="CHEBI:58359"/>
        <dbReference type="ChEBI" id="CHEBI:78515"/>
        <dbReference type="ChEBI" id="CHEBI:78516"/>
        <dbReference type="ChEBI" id="CHEBI:456216"/>
    </reaction>
</comment>
<dbReference type="SUPFAM" id="SSF141000">
    <property type="entry name" value="Glu-tRNAGln amidotransferase C subunit"/>
    <property type="match status" value="1"/>
</dbReference>
<keyword evidence="1" id="KW-0067">ATP-binding</keyword>
<dbReference type="Gene3D" id="1.10.20.60">
    <property type="entry name" value="Glu-tRNAGln amidotransferase C subunit, N-terminal domain"/>
    <property type="match status" value="1"/>
</dbReference>
<evidence type="ECO:0000313" key="3">
    <source>
        <dbReference type="EMBL" id="MFD2258038.1"/>
    </source>
</evidence>
<comment type="catalytic activity">
    <reaction evidence="1">
        <text>L-glutamyl-tRNA(Gln) + L-glutamine + ATP + H2O = L-glutaminyl-tRNA(Gln) + L-glutamate + ADP + phosphate + H(+)</text>
        <dbReference type="Rhea" id="RHEA:17521"/>
        <dbReference type="Rhea" id="RHEA-COMP:9681"/>
        <dbReference type="Rhea" id="RHEA-COMP:9684"/>
        <dbReference type="ChEBI" id="CHEBI:15377"/>
        <dbReference type="ChEBI" id="CHEBI:15378"/>
        <dbReference type="ChEBI" id="CHEBI:29985"/>
        <dbReference type="ChEBI" id="CHEBI:30616"/>
        <dbReference type="ChEBI" id="CHEBI:43474"/>
        <dbReference type="ChEBI" id="CHEBI:58359"/>
        <dbReference type="ChEBI" id="CHEBI:78520"/>
        <dbReference type="ChEBI" id="CHEBI:78521"/>
        <dbReference type="ChEBI" id="CHEBI:456216"/>
    </reaction>
</comment>
<keyword evidence="1" id="KW-0436">Ligase</keyword>
<dbReference type="RefSeq" id="WP_386821481.1">
    <property type="nucleotide sequence ID" value="NZ_JBHUIT010000034.1"/>
</dbReference>
<keyword evidence="1" id="KW-0547">Nucleotide-binding</keyword>
<dbReference type="EMBL" id="JBHUIT010000034">
    <property type="protein sequence ID" value="MFD2258038.1"/>
    <property type="molecule type" value="Genomic_DNA"/>
</dbReference>
<comment type="function">
    <text evidence="1">Allows the formation of correctly charged Asn-tRNA(Asn) or Gln-tRNA(Gln) through the transamidation of misacylated Asp-tRNA(Asn) or Glu-tRNA(Gln) in organisms which lack either or both of asparaginyl-tRNA or glutaminyl-tRNA synthetases. The reaction takes place in the presence of glutamine and ATP through an activated phospho-Asp-tRNA(Asn) or phospho-Glu-tRNA(Gln).</text>
</comment>
<accession>A0ABW5DAE5</accession>
<comment type="subunit">
    <text evidence="1">Heterotrimer of A, B and C subunits.</text>
</comment>
<organism evidence="3 4">
    <name type="scientific">Luteolibacter algae</name>
    <dbReference type="NCBI Taxonomy" id="454151"/>
    <lineage>
        <taxon>Bacteria</taxon>
        <taxon>Pseudomonadati</taxon>
        <taxon>Verrucomicrobiota</taxon>
        <taxon>Verrucomicrobiia</taxon>
        <taxon>Verrucomicrobiales</taxon>
        <taxon>Verrucomicrobiaceae</taxon>
        <taxon>Luteolibacter</taxon>
    </lineage>
</organism>
<dbReference type="InterPro" id="IPR003837">
    <property type="entry name" value="GatC"/>
</dbReference>
<dbReference type="Proteomes" id="UP001597375">
    <property type="component" value="Unassembled WGS sequence"/>
</dbReference>
<dbReference type="Pfam" id="PF02686">
    <property type="entry name" value="GatC"/>
    <property type="match status" value="1"/>
</dbReference>
<protein>
    <recommendedName>
        <fullName evidence="1">Aspartyl/glutamyl-tRNA(Asn/Gln) amidotransferase subunit C</fullName>
        <shortName evidence="1">Asp/Glu-ADT subunit C</shortName>
        <ecNumber evidence="1">6.3.5.-</ecNumber>
    </recommendedName>
</protein>
<dbReference type="HAMAP" id="MF_00122">
    <property type="entry name" value="GatC"/>
    <property type="match status" value="1"/>
</dbReference>
<comment type="similarity">
    <text evidence="1">Belongs to the GatC family.</text>
</comment>
<evidence type="ECO:0000313" key="4">
    <source>
        <dbReference type="Proteomes" id="UP001597375"/>
    </source>
</evidence>
<keyword evidence="1" id="KW-0648">Protein biosynthesis</keyword>
<gene>
    <name evidence="1 3" type="primary">gatC</name>
    <name evidence="3" type="ORF">ACFSSA_15260</name>
</gene>
<evidence type="ECO:0000256" key="1">
    <source>
        <dbReference type="HAMAP-Rule" id="MF_00122"/>
    </source>
</evidence>
<evidence type="ECO:0000256" key="2">
    <source>
        <dbReference type="SAM" id="MobiDB-lite"/>
    </source>
</evidence>
<dbReference type="EC" id="6.3.5.-" evidence="1"/>
<proteinExistence type="inferred from homology"/>
<sequence length="96" mass="10677">MSHEHIDVRYVAKLARLDLTEEEVATFQSQLESILGHVESLSAVEFPEDLEVDSNSILGRMRDDFPHESLPPEAVLQNAPDQAQGQIRVPKVVADA</sequence>
<feature type="region of interest" description="Disordered" evidence="2">
    <location>
        <begin position="62"/>
        <end position="83"/>
    </location>
</feature>
<keyword evidence="4" id="KW-1185">Reference proteome</keyword>
<dbReference type="NCBIfam" id="TIGR00135">
    <property type="entry name" value="gatC"/>
    <property type="match status" value="1"/>
</dbReference>
<comment type="caution">
    <text evidence="3">The sequence shown here is derived from an EMBL/GenBank/DDBJ whole genome shotgun (WGS) entry which is preliminary data.</text>
</comment>
<dbReference type="InterPro" id="IPR036113">
    <property type="entry name" value="Asp/Glu-ADT_sf_sub_c"/>
</dbReference>
<name>A0ABW5DAE5_9BACT</name>